<dbReference type="AlphaFoldDB" id="A0A4S5BJ92"/>
<accession>A0A4S5BJ92</accession>
<reference evidence="1 2" key="1">
    <citation type="submission" date="2019-04" db="EMBL/GenBank/DDBJ databases">
        <title>Draft genome sequences for three unisolated Alnus-infective Frankia Sp+ strains, AgTrS, AiOr and AvVan, the first sequenced Frankia strains able to sporulate in-planta.</title>
        <authorList>
            <person name="Bethencourt L."/>
            <person name="Vautrin F."/>
            <person name="Taib N."/>
            <person name="Dubost A."/>
            <person name="Castro-Garcia L."/>
            <person name="Imbaud O."/>
            <person name="Abrouk D."/>
            <person name="Fournier P."/>
            <person name="Briolay J."/>
            <person name="Nguyen A."/>
            <person name="Normand P."/>
            <person name="Fernandez M.P."/>
            <person name="Brochier-Armanet C."/>
            <person name="Herrera-Belaroussi A."/>
        </authorList>
    </citation>
    <scope>NUCLEOTIDE SEQUENCE [LARGE SCALE GENOMIC DNA]</scope>
    <source>
        <strain evidence="1 2">AvVan</strain>
    </source>
</reference>
<dbReference type="Proteomes" id="UP000305282">
    <property type="component" value="Unassembled WGS sequence"/>
</dbReference>
<gene>
    <name evidence="1" type="ORF">E7Y31_22455</name>
</gene>
<dbReference type="EMBL" id="SSXH01000974">
    <property type="protein sequence ID" value="THJ30885.1"/>
    <property type="molecule type" value="Genomic_DNA"/>
</dbReference>
<proteinExistence type="predicted"/>
<protein>
    <submittedName>
        <fullName evidence="1">Uncharacterized protein</fullName>
    </submittedName>
</protein>
<comment type="caution">
    <text evidence="1">The sequence shown here is derived from an EMBL/GenBank/DDBJ whole genome shotgun (WGS) entry which is preliminary data.</text>
</comment>
<keyword evidence="2" id="KW-1185">Reference proteome</keyword>
<name>A0A4S5BJ92_9ACTN</name>
<evidence type="ECO:0000313" key="2">
    <source>
        <dbReference type="Proteomes" id="UP000305282"/>
    </source>
</evidence>
<evidence type="ECO:0000313" key="1">
    <source>
        <dbReference type="EMBL" id="THJ30885.1"/>
    </source>
</evidence>
<sequence length="114" mass="11529">MQVDAGGLDERLIVKTRAAKALTAAVVIGGTLFATGGTSFAAGNIENGKFVTATGTGPTFETAENEATLSAADQCQSGVVTTGSYNNNHLANGTWTSTYKGRCASAPPSGRGDR</sequence>
<organism evidence="1 2">
    <name type="scientific">Candidatus Frankia alpina</name>
    <dbReference type="NCBI Taxonomy" id="2699483"/>
    <lineage>
        <taxon>Bacteria</taxon>
        <taxon>Bacillati</taxon>
        <taxon>Actinomycetota</taxon>
        <taxon>Actinomycetes</taxon>
        <taxon>Frankiales</taxon>
        <taxon>Frankiaceae</taxon>
        <taxon>Frankia</taxon>
    </lineage>
</organism>
<dbReference type="RefSeq" id="WP_136449647.1">
    <property type="nucleotide sequence ID" value="NZ_CADCWT010000484.1"/>
</dbReference>